<dbReference type="Gene3D" id="1.10.472.10">
    <property type="entry name" value="Cyclin-like"/>
    <property type="match status" value="2"/>
</dbReference>
<dbReference type="InterPro" id="IPR006671">
    <property type="entry name" value="Cyclin_N"/>
</dbReference>
<evidence type="ECO:0000313" key="11">
    <source>
        <dbReference type="Proteomes" id="UP001341840"/>
    </source>
</evidence>
<dbReference type="EMBL" id="JASCZI010151426">
    <property type="protein sequence ID" value="MED6172778.1"/>
    <property type="molecule type" value="Genomic_DNA"/>
</dbReference>
<feature type="compositionally biased region" description="Polar residues" evidence="7">
    <location>
        <begin position="340"/>
        <end position="350"/>
    </location>
</feature>
<evidence type="ECO:0000259" key="8">
    <source>
        <dbReference type="SMART" id="SM00385"/>
    </source>
</evidence>
<feature type="domain" description="Cyclin-like" evidence="8">
    <location>
        <begin position="105"/>
        <end position="193"/>
    </location>
</feature>
<feature type="domain" description="Cyclin C-terminal" evidence="9">
    <location>
        <begin position="202"/>
        <end position="332"/>
    </location>
</feature>
<dbReference type="CDD" id="cd20544">
    <property type="entry name" value="CYCLIN_AtCycD-like_rpt2"/>
    <property type="match status" value="1"/>
</dbReference>
<dbReference type="InterPro" id="IPR039361">
    <property type="entry name" value="Cyclin"/>
</dbReference>
<dbReference type="Pfam" id="PF00134">
    <property type="entry name" value="Cyclin_N"/>
    <property type="match status" value="1"/>
</dbReference>
<gene>
    <name evidence="10" type="ORF">PIB30_053111</name>
</gene>
<evidence type="ECO:0000256" key="5">
    <source>
        <dbReference type="ARBA" id="ARBA00032263"/>
    </source>
</evidence>
<dbReference type="Pfam" id="PF02984">
    <property type="entry name" value="Cyclin_C"/>
    <property type="match status" value="1"/>
</dbReference>
<dbReference type="Proteomes" id="UP001341840">
    <property type="component" value="Unassembled WGS sequence"/>
</dbReference>
<evidence type="ECO:0000256" key="1">
    <source>
        <dbReference type="ARBA" id="ARBA00011177"/>
    </source>
</evidence>
<dbReference type="SMART" id="SM01332">
    <property type="entry name" value="Cyclin_C"/>
    <property type="match status" value="1"/>
</dbReference>
<dbReference type="SUPFAM" id="SSF47954">
    <property type="entry name" value="Cyclin-like"/>
    <property type="match status" value="1"/>
</dbReference>
<keyword evidence="11" id="KW-1185">Reference proteome</keyword>
<name>A0ABU6VKS6_9FABA</name>
<accession>A0ABU6VKS6</accession>
<comment type="caution">
    <text evidence="10">The sequence shown here is derived from an EMBL/GenBank/DDBJ whole genome shotgun (WGS) entry which is preliminary data.</text>
</comment>
<dbReference type="InterPro" id="IPR036915">
    <property type="entry name" value="Cyclin-like_sf"/>
</dbReference>
<keyword evidence="4" id="KW-0131">Cell cycle</keyword>
<dbReference type="SMART" id="SM00385">
    <property type="entry name" value="CYCLIN"/>
    <property type="match status" value="1"/>
</dbReference>
<keyword evidence="2" id="KW-0132">Cell division</keyword>
<reference evidence="10 11" key="1">
    <citation type="journal article" date="2023" name="Plants (Basel)">
        <title>Bridging the Gap: Combining Genomics and Transcriptomics Approaches to Understand Stylosanthes scabra, an Orphan Legume from the Brazilian Caatinga.</title>
        <authorList>
            <person name="Ferreira-Neto J.R.C."/>
            <person name="da Silva M.D."/>
            <person name="Binneck E."/>
            <person name="de Melo N.F."/>
            <person name="da Silva R.H."/>
            <person name="de Melo A.L.T.M."/>
            <person name="Pandolfi V."/>
            <person name="Bustamante F.O."/>
            <person name="Brasileiro-Vidal A.C."/>
            <person name="Benko-Iseppon A.M."/>
        </authorList>
    </citation>
    <scope>NUCLEOTIDE SEQUENCE [LARGE SCALE GENOMIC DNA]</scope>
    <source>
        <tissue evidence="10">Leaves</tissue>
    </source>
</reference>
<evidence type="ECO:0000256" key="6">
    <source>
        <dbReference type="RuleBase" id="RU000383"/>
    </source>
</evidence>
<comment type="similarity">
    <text evidence="6">Belongs to the cyclin family.</text>
</comment>
<dbReference type="CDD" id="cd20543">
    <property type="entry name" value="CYCLIN_AtCycD-like_rpt1"/>
    <property type="match status" value="1"/>
</dbReference>
<evidence type="ECO:0000256" key="2">
    <source>
        <dbReference type="ARBA" id="ARBA00022618"/>
    </source>
</evidence>
<sequence>MAPSFDCVSSLLCAEDTSFFDDNHCVGAMDDEVFDEDSWRPRCYNNNNKGRNFDGDEADGYPLQSDECVAVMVEKECQHWHGGASYLNRLQTGDLDFGARNEAIHWIEKVRAHFGFGPLTEYLSINYFDRFLSSYELPKGRAWTLQLLAVACLSIAAKMDETEVPFTLDLQVGESRFVFEAKTIQRMELLVLSTLRWRMKAITPFSFIDYFLSKINDDNQSPSLRSSISRSIQLILSTARGIEFLEFKPSEIAAAVAISVIGETETETVDTEKATSVLIQHIEKERVVKCVELIKELSLSIVNVNNPSGGLSSVPCGVPQSPIGVLDALCFSYKSDDSNAGSCASSSHTTPDPKRRKLNKTCGSEAQL</sequence>
<evidence type="ECO:0000256" key="4">
    <source>
        <dbReference type="ARBA" id="ARBA00023306"/>
    </source>
</evidence>
<evidence type="ECO:0000259" key="9">
    <source>
        <dbReference type="SMART" id="SM01332"/>
    </source>
</evidence>
<dbReference type="InterPro" id="IPR013763">
    <property type="entry name" value="Cyclin-like_dom"/>
</dbReference>
<dbReference type="InterPro" id="IPR004367">
    <property type="entry name" value="Cyclin_C-dom"/>
</dbReference>
<dbReference type="PANTHER" id="PTHR10177">
    <property type="entry name" value="CYCLINS"/>
    <property type="match status" value="1"/>
</dbReference>
<evidence type="ECO:0000256" key="7">
    <source>
        <dbReference type="SAM" id="MobiDB-lite"/>
    </source>
</evidence>
<comment type="subunit">
    <text evidence="1">Interacts with the CDC2 protein kinase to form a serine/threonine kinase holoenzyme complex also known as maturation promoting factor (MPF). The cyclin subunit imparts substrate specificity to the complex.</text>
</comment>
<proteinExistence type="inferred from homology"/>
<protein>
    <recommendedName>
        <fullName evidence="5">B-like cyclin</fullName>
    </recommendedName>
</protein>
<evidence type="ECO:0000256" key="3">
    <source>
        <dbReference type="ARBA" id="ARBA00023127"/>
    </source>
</evidence>
<feature type="region of interest" description="Disordered" evidence="7">
    <location>
        <begin position="340"/>
        <end position="368"/>
    </location>
</feature>
<evidence type="ECO:0000313" key="10">
    <source>
        <dbReference type="EMBL" id="MED6172778.1"/>
    </source>
</evidence>
<organism evidence="10 11">
    <name type="scientific">Stylosanthes scabra</name>
    <dbReference type="NCBI Taxonomy" id="79078"/>
    <lineage>
        <taxon>Eukaryota</taxon>
        <taxon>Viridiplantae</taxon>
        <taxon>Streptophyta</taxon>
        <taxon>Embryophyta</taxon>
        <taxon>Tracheophyta</taxon>
        <taxon>Spermatophyta</taxon>
        <taxon>Magnoliopsida</taxon>
        <taxon>eudicotyledons</taxon>
        <taxon>Gunneridae</taxon>
        <taxon>Pentapetalae</taxon>
        <taxon>rosids</taxon>
        <taxon>fabids</taxon>
        <taxon>Fabales</taxon>
        <taxon>Fabaceae</taxon>
        <taxon>Papilionoideae</taxon>
        <taxon>50 kb inversion clade</taxon>
        <taxon>dalbergioids sensu lato</taxon>
        <taxon>Dalbergieae</taxon>
        <taxon>Pterocarpus clade</taxon>
        <taxon>Stylosanthes</taxon>
    </lineage>
</organism>
<keyword evidence="3 6" id="KW-0195">Cyclin</keyword>